<keyword evidence="4" id="KW-0238">DNA-binding</keyword>
<dbReference type="Proteomes" id="UP000233524">
    <property type="component" value="Unassembled WGS sequence"/>
</dbReference>
<evidence type="ECO:0000256" key="6">
    <source>
        <dbReference type="SAM" id="MobiDB-lite"/>
    </source>
</evidence>
<comment type="similarity">
    <text evidence="2">Belongs to the ORC6 family.</text>
</comment>
<dbReference type="OrthoDB" id="5367324at2759"/>
<dbReference type="GO" id="GO:0005664">
    <property type="term" value="C:nuclear origin of replication recognition complex"/>
    <property type="evidence" value="ECO:0007669"/>
    <property type="project" value="InterPro"/>
</dbReference>
<dbReference type="EMBL" id="NLAX01000010">
    <property type="protein sequence ID" value="PKS09220.1"/>
    <property type="molecule type" value="Genomic_DNA"/>
</dbReference>
<dbReference type="AlphaFoldDB" id="A0A2N3N9V9"/>
<name>A0A2N3N9V9_9PEZI</name>
<evidence type="ECO:0000259" key="7">
    <source>
        <dbReference type="Pfam" id="PF05460"/>
    </source>
</evidence>
<keyword evidence="5" id="KW-0539">Nucleus</keyword>
<gene>
    <name evidence="8" type="ORF">jhhlp_003834</name>
</gene>
<proteinExistence type="inferred from homology"/>
<evidence type="ECO:0000256" key="5">
    <source>
        <dbReference type="ARBA" id="ARBA00023242"/>
    </source>
</evidence>
<evidence type="ECO:0000256" key="2">
    <source>
        <dbReference type="ARBA" id="ARBA00010840"/>
    </source>
</evidence>
<evidence type="ECO:0000256" key="3">
    <source>
        <dbReference type="ARBA" id="ARBA00022705"/>
    </source>
</evidence>
<accession>A0A2N3N9V9</accession>
<sequence>MSRSIEQNLLSLMPTHGAQLPPRLVDTARTLLTQSRQRASTLKADEEVARMYACAHIACERLKITLDLPPIEPRPPIPPRVYKRLYTHLDNILPGKQVRGTPSSSRVRQNTLSSPALGSAIKSVENKGLDRSVSRSARKAAAADITLVDTPTKSTSRGFVKSIQSDSGLHPWVRGVLAVLVAEFRREEYGRIILAGVQHVIAPSGRRTRDKWVSGHLPATVAGIFVVSMDRLDAILLGDASENDTVIPIMEKTLDIMHHSRENLDVKGLGSSEFWDGWINPTMADVEEAIKRATTEWIDADWYVALEDVSSENARAHRGKGKAKGRNRREVNGNGGIHKADTMHQPRYDFLGEKQQKDHQMWLKSVASRLAEHTDGDVGTLEKVLGVRPGS</sequence>
<feature type="compositionally biased region" description="Basic residues" evidence="6">
    <location>
        <begin position="316"/>
        <end position="327"/>
    </location>
</feature>
<organism evidence="8 9">
    <name type="scientific">Lomentospora prolificans</name>
    <dbReference type="NCBI Taxonomy" id="41688"/>
    <lineage>
        <taxon>Eukaryota</taxon>
        <taxon>Fungi</taxon>
        <taxon>Dikarya</taxon>
        <taxon>Ascomycota</taxon>
        <taxon>Pezizomycotina</taxon>
        <taxon>Sordariomycetes</taxon>
        <taxon>Hypocreomycetidae</taxon>
        <taxon>Microascales</taxon>
        <taxon>Microascaceae</taxon>
        <taxon>Lomentospora</taxon>
    </lineage>
</organism>
<dbReference type="InterPro" id="IPR008721">
    <property type="entry name" value="ORC6_cyclin_first"/>
</dbReference>
<feature type="domain" description="ORC6 first cyclin-like" evidence="7">
    <location>
        <begin position="10"/>
        <end position="94"/>
    </location>
</feature>
<dbReference type="GO" id="GO:0003677">
    <property type="term" value="F:DNA binding"/>
    <property type="evidence" value="ECO:0007669"/>
    <property type="project" value="UniProtKB-KW"/>
</dbReference>
<evidence type="ECO:0000256" key="4">
    <source>
        <dbReference type="ARBA" id="ARBA00023125"/>
    </source>
</evidence>
<comment type="subcellular location">
    <subcellularLocation>
        <location evidence="1">Nucleus</location>
    </subcellularLocation>
</comment>
<evidence type="ECO:0000313" key="9">
    <source>
        <dbReference type="Proteomes" id="UP000233524"/>
    </source>
</evidence>
<dbReference type="Pfam" id="PF05460">
    <property type="entry name" value="ORC6"/>
    <property type="match status" value="1"/>
</dbReference>
<dbReference type="STRING" id="41688.A0A2N3N9V9"/>
<comment type="caution">
    <text evidence="8">The sequence shown here is derived from an EMBL/GenBank/DDBJ whole genome shotgun (WGS) entry which is preliminary data.</text>
</comment>
<protein>
    <recommendedName>
        <fullName evidence="7">ORC6 first cyclin-like domain-containing protein</fullName>
    </recommendedName>
</protein>
<dbReference type="InParanoid" id="A0A2N3N9V9"/>
<evidence type="ECO:0000256" key="1">
    <source>
        <dbReference type="ARBA" id="ARBA00004123"/>
    </source>
</evidence>
<keyword evidence="9" id="KW-1185">Reference proteome</keyword>
<reference evidence="8 9" key="1">
    <citation type="journal article" date="2017" name="G3 (Bethesda)">
        <title>First Draft Genome Sequence of the Pathogenic Fungus Lomentospora prolificans (Formerly Scedosporium prolificans).</title>
        <authorList>
            <person name="Luo R."/>
            <person name="Zimin A."/>
            <person name="Workman R."/>
            <person name="Fan Y."/>
            <person name="Pertea G."/>
            <person name="Grossman N."/>
            <person name="Wear M.P."/>
            <person name="Jia B."/>
            <person name="Miller H."/>
            <person name="Casadevall A."/>
            <person name="Timp W."/>
            <person name="Zhang S.X."/>
            <person name="Salzberg S.L."/>
        </authorList>
    </citation>
    <scope>NUCLEOTIDE SEQUENCE [LARGE SCALE GENOMIC DNA]</scope>
    <source>
        <strain evidence="8 9">JHH-5317</strain>
    </source>
</reference>
<dbReference type="GO" id="GO:0006260">
    <property type="term" value="P:DNA replication"/>
    <property type="evidence" value="ECO:0007669"/>
    <property type="project" value="UniProtKB-KW"/>
</dbReference>
<evidence type="ECO:0000313" key="8">
    <source>
        <dbReference type="EMBL" id="PKS09220.1"/>
    </source>
</evidence>
<feature type="region of interest" description="Disordered" evidence="6">
    <location>
        <begin position="315"/>
        <end position="342"/>
    </location>
</feature>
<keyword evidence="3" id="KW-0235">DNA replication</keyword>
<dbReference type="VEuPathDB" id="FungiDB:jhhlp_003834"/>